<proteinExistence type="predicted"/>
<name>A0A5D3WKT3_9BACT</name>
<dbReference type="OrthoDB" id="5402390at2"/>
<dbReference type="Proteomes" id="UP000324159">
    <property type="component" value="Unassembled WGS sequence"/>
</dbReference>
<evidence type="ECO:0000313" key="1">
    <source>
        <dbReference type="EMBL" id="TYO98998.1"/>
    </source>
</evidence>
<evidence type="ECO:0000313" key="2">
    <source>
        <dbReference type="Proteomes" id="UP000324159"/>
    </source>
</evidence>
<dbReference type="AlphaFoldDB" id="A0A5D3WKT3"/>
<accession>A0A5D3WKT3</accession>
<reference evidence="1 2" key="1">
    <citation type="submission" date="2019-07" db="EMBL/GenBank/DDBJ databases">
        <title>Genomic Encyclopedia of Type Strains, Phase IV (KMG-IV): sequencing the most valuable type-strain genomes for metagenomic binning, comparative biology and taxonomic classification.</title>
        <authorList>
            <person name="Goeker M."/>
        </authorList>
    </citation>
    <scope>NUCLEOTIDE SEQUENCE [LARGE SCALE GENOMIC DNA]</scope>
    <source>
        <strain evidence="1 2">SS015</strain>
    </source>
</reference>
<dbReference type="EMBL" id="VNIB01000004">
    <property type="protein sequence ID" value="TYO98998.1"/>
    <property type="molecule type" value="Genomic_DNA"/>
</dbReference>
<protein>
    <submittedName>
        <fullName evidence="1">Uncharacterized protein</fullName>
    </submittedName>
</protein>
<sequence>MKTCAVCGERFHETAEATDPAAEMGAFLAREVYADAGRLCLKCLANRGRLALMYMREFD</sequence>
<organism evidence="1 2">
    <name type="scientific">Geothermobacter ehrlichii</name>
    <dbReference type="NCBI Taxonomy" id="213224"/>
    <lineage>
        <taxon>Bacteria</taxon>
        <taxon>Pseudomonadati</taxon>
        <taxon>Thermodesulfobacteriota</taxon>
        <taxon>Desulfuromonadia</taxon>
        <taxon>Desulfuromonadales</taxon>
        <taxon>Geothermobacteraceae</taxon>
        <taxon>Geothermobacter</taxon>
    </lineage>
</organism>
<dbReference type="RefSeq" id="WP_148895462.1">
    <property type="nucleotide sequence ID" value="NZ_VNIB01000004.1"/>
</dbReference>
<gene>
    <name evidence="1" type="ORF">EDC39_104122</name>
</gene>
<comment type="caution">
    <text evidence="1">The sequence shown here is derived from an EMBL/GenBank/DDBJ whole genome shotgun (WGS) entry which is preliminary data.</text>
</comment>
<keyword evidence="2" id="KW-1185">Reference proteome</keyword>